<dbReference type="PROSITE" id="PS50255">
    <property type="entry name" value="CYTOCHROME_B5_2"/>
    <property type="match status" value="1"/>
</dbReference>
<dbReference type="AlphaFoldDB" id="A0A0A9XUQ6"/>
<gene>
    <name evidence="4" type="primary">CYB5A</name>
    <name evidence="3" type="ORF">CM83_7046</name>
    <name evidence="4" type="ORF">g.5460</name>
</gene>
<dbReference type="EMBL" id="GDHC01021794">
    <property type="protein sequence ID" value="JAP96834.1"/>
    <property type="molecule type" value="Transcribed_RNA"/>
</dbReference>
<keyword evidence="1" id="KW-0472">Membrane</keyword>
<proteinExistence type="predicted"/>
<reference evidence="3" key="2">
    <citation type="submission" date="2014-07" db="EMBL/GenBank/DDBJ databases">
        <authorList>
            <person name="Hull J."/>
        </authorList>
    </citation>
    <scope>NUCLEOTIDE SEQUENCE</scope>
</reference>
<evidence type="ECO:0000313" key="4">
    <source>
        <dbReference type="EMBL" id="JAP96834.1"/>
    </source>
</evidence>
<feature type="domain" description="Cytochrome b5 heme-binding" evidence="2">
    <location>
        <begin position="1"/>
        <end position="45"/>
    </location>
</feature>
<dbReference type="InterPro" id="IPR001199">
    <property type="entry name" value="Cyt_B5-like_heme/steroid-bd"/>
</dbReference>
<evidence type="ECO:0000256" key="1">
    <source>
        <dbReference type="SAM" id="Phobius"/>
    </source>
</evidence>
<reference evidence="3" key="1">
    <citation type="journal article" date="2014" name="PLoS ONE">
        <title>Transcriptome-Based Identification of ABC Transporters in the Western Tarnished Plant Bug Lygus hesperus.</title>
        <authorList>
            <person name="Hull J.J."/>
            <person name="Chaney K."/>
            <person name="Geib S.M."/>
            <person name="Fabrick J.A."/>
            <person name="Brent C.S."/>
            <person name="Walsh D."/>
            <person name="Lavine L.C."/>
        </authorList>
    </citation>
    <scope>NUCLEOTIDE SEQUENCE</scope>
</reference>
<dbReference type="SUPFAM" id="SSF55856">
    <property type="entry name" value="Cytochrome b5-like heme/steroid binding domain"/>
    <property type="match status" value="1"/>
</dbReference>
<name>A0A0A9XUQ6_LYGHE</name>
<evidence type="ECO:0000313" key="3">
    <source>
        <dbReference type="EMBL" id="JAG23639.1"/>
    </source>
</evidence>
<sequence>MHKHPGGLDPIKDMGGMDITSSFESIGHSSFALATSKSYIIGRVDPASAPKRAATANTDTELPKWSEMDRNALRKYKAGGEIIPLWLIFTIVLIMFCVLYRLIF</sequence>
<dbReference type="InterPro" id="IPR036400">
    <property type="entry name" value="Cyt_B5-like_heme/steroid_sf"/>
</dbReference>
<dbReference type="Pfam" id="PF00173">
    <property type="entry name" value="Cyt-b5"/>
    <property type="match status" value="1"/>
</dbReference>
<protein>
    <submittedName>
        <fullName evidence="4">Cytochrome b5</fullName>
    </submittedName>
</protein>
<evidence type="ECO:0000259" key="2">
    <source>
        <dbReference type="PROSITE" id="PS50255"/>
    </source>
</evidence>
<feature type="transmembrane region" description="Helical" evidence="1">
    <location>
        <begin position="83"/>
        <end position="103"/>
    </location>
</feature>
<dbReference type="Gene3D" id="3.10.120.10">
    <property type="entry name" value="Cytochrome b5-like heme/steroid binding domain"/>
    <property type="match status" value="1"/>
</dbReference>
<keyword evidence="1" id="KW-1133">Transmembrane helix</keyword>
<keyword evidence="1" id="KW-0812">Transmembrane</keyword>
<reference evidence="4" key="3">
    <citation type="journal article" date="2016" name="Gigascience">
        <title>De novo construction of an expanded transcriptome assembly for the western tarnished plant bug, Lygus hesperus.</title>
        <authorList>
            <person name="Tassone E.E."/>
            <person name="Geib S.M."/>
            <person name="Hall B."/>
            <person name="Fabrick J.A."/>
            <person name="Brent C.S."/>
            <person name="Hull J.J."/>
        </authorList>
    </citation>
    <scope>NUCLEOTIDE SEQUENCE</scope>
</reference>
<dbReference type="EMBL" id="GBHO01019965">
    <property type="protein sequence ID" value="JAG23639.1"/>
    <property type="molecule type" value="Transcribed_RNA"/>
</dbReference>
<organism evidence="3">
    <name type="scientific">Lygus hesperus</name>
    <name type="common">Western plant bug</name>
    <dbReference type="NCBI Taxonomy" id="30085"/>
    <lineage>
        <taxon>Eukaryota</taxon>
        <taxon>Metazoa</taxon>
        <taxon>Ecdysozoa</taxon>
        <taxon>Arthropoda</taxon>
        <taxon>Hexapoda</taxon>
        <taxon>Insecta</taxon>
        <taxon>Pterygota</taxon>
        <taxon>Neoptera</taxon>
        <taxon>Paraneoptera</taxon>
        <taxon>Hemiptera</taxon>
        <taxon>Heteroptera</taxon>
        <taxon>Panheteroptera</taxon>
        <taxon>Cimicomorpha</taxon>
        <taxon>Miridae</taxon>
        <taxon>Mirini</taxon>
        <taxon>Lygus</taxon>
    </lineage>
</organism>
<accession>A0A0A9XUQ6</accession>